<accession>M3A700</accession>
<feature type="region of interest" description="Disordered" evidence="1">
    <location>
        <begin position="235"/>
        <end position="254"/>
    </location>
</feature>
<evidence type="ECO:0000256" key="1">
    <source>
        <dbReference type="SAM" id="MobiDB-lite"/>
    </source>
</evidence>
<evidence type="ECO:0000313" key="3">
    <source>
        <dbReference type="Proteomes" id="UP000016932"/>
    </source>
</evidence>
<evidence type="ECO:0000313" key="2">
    <source>
        <dbReference type="EMBL" id="EME80396.1"/>
    </source>
</evidence>
<dbReference type="GeneID" id="19341406"/>
<gene>
    <name evidence="2" type="ORF">MYCFIDRAFT_78138</name>
</gene>
<reference evidence="2 3" key="1">
    <citation type="journal article" date="2012" name="PLoS Pathog.">
        <title>Diverse lifestyles and strategies of plant pathogenesis encoded in the genomes of eighteen Dothideomycetes fungi.</title>
        <authorList>
            <person name="Ohm R.A."/>
            <person name="Feau N."/>
            <person name="Henrissat B."/>
            <person name="Schoch C.L."/>
            <person name="Horwitz B.A."/>
            <person name="Barry K.W."/>
            <person name="Condon B.J."/>
            <person name="Copeland A.C."/>
            <person name="Dhillon B."/>
            <person name="Glaser F."/>
            <person name="Hesse C.N."/>
            <person name="Kosti I."/>
            <person name="LaButti K."/>
            <person name="Lindquist E.A."/>
            <person name="Lucas S."/>
            <person name="Salamov A.A."/>
            <person name="Bradshaw R.E."/>
            <person name="Ciuffetti L."/>
            <person name="Hamelin R.C."/>
            <person name="Kema G.H.J."/>
            <person name="Lawrence C."/>
            <person name="Scott J.A."/>
            <person name="Spatafora J.W."/>
            <person name="Turgeon B.G."/>
            <person name="de Wit P.J.G.M."/>
            <person name="Zhong S."/>
            <person name="Goodwin S.B."/>
            <person name="Grigoriev I.V."/>
        </authorList>
    </citation>
    <scope>NUCLEOTIDE SEQUENCE [LARGE SCALE GENOMIC DNA]</scope>
    <source>
        <strain evidence="2 3">CIRAD86</strain>
    </source>
</reference>
<dbReference type="VEuPathDB" id="FungiDB:MYCFIDRAFT_78138"/>
<feature type="compositionally biased region" description="Basic residues" evidence="1">
    <location>
        <begin position="244"/>
        <end position="254"/>
    </location>
</feature>
<proteinExistence type="predicted"/>
<organism evidence="2 3">
    <name type="scientific">Pseudocercospora fijiensis (strain CIRAD86)</name>
    <name type="common">Black leaf streak disease fungus</name>
    <name type="synonym">Mycosphaerella fijiensis</name>
    <dbReference type="NCBI Taxonomy" id="383855"/>
    <lineage>
        <taxon>Eukaryota</taxon>
        <taxon>Fungi</taxon>
        <taxon>Dikarya</taxon>
        <taxon>Ascomycota</taxon>
        <taxon>Pezizomycotina</taxon>
        <taxon>Dothideomycetes</taxon>
        <taxon>Dothideomycetidae</taxon>
        <taxon>Mycosphaerellales</taxon>
        <taxon>Mycosphaerellaceae</taxon>
        <taxon>Pseudocercospora</taxon>
    </lineage>
</organism>
<name>M3A700_PSEFD</name>
<feature type="region of interest" description="Disordered" evidence="1">
    <location>
        <begin position="266"/>
        <end position="289"/>
    </location>
</feature>
<dbReference type="EMBL" id="KB446561">
    <property type="protein sequence ID" value="EME80396.1"/>
    <property type="molecule type" value="Genomic_DNA"/>
</dbReference>
<sequence length="289" mass="32610">MERIVLSSDILPLRLFFNTGSRLRPTEHHYNRWVPTELGDYIENGASMVLFADFDEGQQRDWKVPLFLEGDIEVIYVDHPVPKVQEYTLLDGGYTFHVLCFVDESDEFAFEQDGDKCISTCFFFEERPDDLSPVSRGACLYVTPGQPFVEDVECLSRLEMIYYCLVLLTKSVSDPRRGGDVAFAGRCLKHTVENACAGEEDFNGAHLFEMKCTIERASRSRKQASKDLLAYKEAVKRRESPTKKDKKKAVKKKAVEKKAVEKKAVEKKAVEKKAVGGGGSGSGRKKKTA</sequence>
<dbReference type="KEGG" id="pfj:MYCFIDRAFT_78138"/>
<protein>
    <submittedName>
        <fullName evidence="2">Uncharacterized protein</fullName>
    </submittedName>
</protein>
<dbReference type="HOGENOM" id="CLU_963547_0_0_1"/>
<dbReference type="Proteomes" id="UP000016932">
    <property type="component" value="Unassembled WGS sequence"/>
</dbReference>
<keyword evidence="3" id="KW-1185">Reference proteome</keyword>
<dbReference type="RefSeq" id="XP_007928941.1">
    <property type="nucleotide sequence ID" value="XM_007930750.1"/>
</dbReference>
<dbReference type="AlphaFoldDB" id="M3A700"/>